<dbReference type="EMBL" id="LXQA010394562">
    <property type="protein sequence ID" value="MCI49009.1"/>
    <property type="molecule type" value="Genomic_DNA"/>
</dbReference>
<feature type="non-terminal residue" evidence="1">
    <location>
        <position position="38"/>
    </location>
</feature>
<dbReference type="PANTHER" id="PTHR48163:SF2">
    <property type="entry name" value="EXPRESSED PROTEIN"/>
    <property type="match status" value="1"/>
</dbReference>
<evidence type="ECO:0000313" key="2">
    <source>
        <dbReference type="Proteomes" id="UP000265520"/>
    </source>
</evidence>
<name>A0A392SK25_9FABA</name>
<organism evidence="1 2">
    <name type="scientific">Trifolium medium</name>
    <dbReference type="NCBI Taxonomy" id="97028"/>
    <lineage>
        <taxon>Eukaryota</taxon>
        <taxon>Viridiplantae</taxon>
        <taxon>Streptophyta</taxon>
        <taxon>Embryophyta</taxon>
        <taxon>Tracheophyta</taxon>
        <taxon>Spermatophyta</taxon>
        <taxon>Magnoliopsida</taxon>
        <taxon>eudicotyledons</taxon>
        <taxon>Gunneridae</taxon>
        <taxon>Pentapetalae</taxon>
        <taxon>rosids</taxon>
        <taxon>fabids</taxon>
        <taxon>Fabales</taxon>
        <taxon>Fabaceae</taxon>
        <taxon>Papilionoideae</taxon>
        <taxon>50 kb inversion clade</taxon>
        <taxon>NPAAA clade</taxon>
        <taxon>Hologalegina</taxon>
        <taxon>IRL clade</taxon>
        <taxon>Trifolieae</taxon>
        <taxon>Trifolium</taxon>
    </lineage>
</organism>
<reference evidence="1 2" key="1">
    <citation type="journal article" date="2018" name="Front. Plant Sci.">
        <title>Red Clover (Trifolium pratense) and Zigzag Clover (T. medium) - A Picture of Genomic Similarities and Differences.</title>
        <authorList>
            <person name="Dluhosova J."/>
            <person name="Istvanek J."/>
            <person name="Nedelnik J."/>
            <person name="Repkova J."/>
        </authorList>
    </citation>
    <scope>NUCLEOTIDE SEQUENCE [LARGE SCALE GENOMIC DNA]</scope>
    <source>
        <strain evidence="2">cv. 10/8</strain>
        <tissue evidence="1">Leaf</tissue>
    </source>
</reference>
<dbReference type="PANTHER" id="PTHR48163">
    <property type="entry name" value="BNAC02G25670D PROTEIN"/>
    <property type="match status" value="1"/>
</dbReference>
<dbReference type="AlphaFoldDB" id="A0A392SK25"/>
<protein>
    <submittedName>
        <fullName evidence="1">Myosin-11-like</fullName>
    </submittedName>
</protein>
<evidence type="ECO:0000313" key="1">
    <source>
        <dbReference type="EMBL" id="MCI49009.1"/>
    </source>
</evidence>
<comment type="caution">
    <text evidence="1">The sequence shown here is derived from an EMBL/GenBank/DDBJ whole genome shotgun (WGS) entry which is preliminary data.</text>
</comment>
<accession>A0A392SK25</accession>
<dbReference type="Proteomes" id="UP000265520">
    <property type="component" value="Unassembled WGS sequence"/>
</dbReference>
<proteinExistence type="predicted"/>
<keyword evidence="2" id="KW-1185">Reference proteome</keyword>
<sequence length="38" mass="4571">MEKDAAVVAREDLLAQLRTLKKRLKEAEEEQYRVWKLL</sequence>